<feature type="domain" description="Dihydroorotase catalytic" evidence="2">
    <location>
        <begin position="50"/>
        <end position="238"/>
    </location>
</feature>
<evidence type="ECO:0000313" key="3">
    <source>
        <dbReference type="EMBL" id="VAW88577.1"/>
    </source>
</evidence>
<dbReference type="EC" id="3.5.2.3" evidence="3"/>
<dbReference type="Pfam" id="PF12890">
    <property type="entry name" value="DHOase"/>
    <property type="match status" value="1"/>
</dbReference>
<name>A0A3B0ZML4_9ZZZZ</name>
<dbReference type="GO" id="GO:0006221">
    <property type="term" value="P:pyrimidine nucleotide biosynthetic process"/>
    <property type="evidence" value="ECO:0007669"/>
    <property type="project" value="UniProtKB-KW"/>
</dbReference>
<dbReference type="InterPro" id="IPR050138">
    <property type="entry name" value="DHOase/Allantoinase_Hydrolase"/>
</dbReference>
<dbReference type="InterPro" id="IPR004722">
    <property type="entry name" value="DHOase"/>
</dbReference>
<dbReference type="GO" id="GO:0004151">
    <property type="term" value="F:dihydroorotase activity"/>
    <property type="evidence" value="ECO:0007669"/>
    <property type="project" value="UniProtKB-EC"/>
</dbReference>
<dbReference type="EMBL" id="UOFQ01000102">
    <property type="protein sequence ID" value="VAW88577.1"/>
    <property type="molecule type" value="Genomic_DNA"/>
</dbReference>
<dbReference type="GO" id="GO:0004038">
    <property type="term" value="F:allantoinase activity"/>
    <property type="evidence" value="ECO:0007669"/>
    <property type="project" value="TreeGrafter"/>
</dbReference>
<dbReference type="CDD" id="cd01317">
    <property type="entry name" value="DHOase_IIa"/>
    <property type="match status" value="1"/>
</dbReference>
<dbReference type="InterPro" id="IPR032466">
    <property type="entry name" value="Metal_Hydrolase"/>
</dbReference>
<gene>
    <name evidence="3" type="ORF">MNBD_GAMMA17-327</name>
</gene>
<organism evidence="3">
    <name type="scientific">hydrothermal vent metagenome</name>
    <dbReference type="NCBI Taxonomy" id="652676"/>
    <lineage>
        <taxon>unclassified sequences</taxon>
        <taxon>metagenomes</taxon>
        <taxon>ecological metagenomes</taxon>
    </lineage>
</organism>
<keyword evidence="1" id="KW-0665">Pyrimidine biosynthesis</keyword>
<dbReference type="SUPFAM" id="SSF51556">
    <property type="entry name" value="Metallo-dependent hydrolases"/>
    <property type="match status" value="1"/>
</dbReference>
<evidence type="ECO:0000256" key="1">
    <source>
        <dbReference type="ARBA" id="ARBA00022975"/>
    </source>
</evidence>
<dbReference type="SUPFAM" id="SSF51338">
    <property type="entry name" value="Composite domain of metallo-dependent hydrolases"/>
    <property type="match status" value="1"/>
</dbReference>
<dbReference type="InterPro" id="IPR011059">
    <property type="entry name" value="Metal-dep_hydrolase_composite"/>
</dbReference>
<dbReference type="GO" id="GO:0006145">
    <property type="term" value="P:purine nucleobase catabolic process"/>
    <property type="evidence" value="ECO:0007669"/>
    <property type="project" value="TreeGrafter"/>
</dbReference>
<evidence type="ECO:0000259" key="2">
    <source>
        <dbReference type="Pfam" id="PF12890"/>
    </source>
</evidence>
<proteinExistence type="predicted"/>
<dbReference type="NCBIfam" id="TIGR00857">
    <property type="entry name" value="pyrC_multi"/>
    <property type="match status" value="1"/>
</dbReference>
<sequence>MRIEIKNGRVIDPANEVDGSQSLFISDGKIIAFGSAPSGFNANETIDATGQIVCPGLVDLRAHLREPGEEHKGTIASETRAAARGGITTLSCPPNTNPIIDTPAVAELIQRHAEAAGFARVAPLGALTQKLEGHAITEMHALKKAGCVGVSNAMKPIGSTLILRRAMEYAATHGLTVFIHAEDAALSDNGCVHEGAVGSRLGLPGIPIAAETVAVAATLALVEETGARVHFSMVSSKRALQKISRAKFDGQPVTCDVSAHHLHLTEIDLLGFNSQCHVRPPLRTQRDMEGLRKGIADGVVTAICSDHQPHEADAKLAPFGATEAGISALETLLPLALRVVDDGVLSMTQMISSLTHQPAAILGVEAGTLSIGQRADICIFDPERYWMLDDYSMLSRGHNTPFLNWEMKGEVTRTLLGGKTVYECE</sequence>
<dbReference type="GO" id="GO:0005737">
    <property type="term" value="C:cytoplasm"/>
    <property type="evidence" value="ECO:0007669"/>
    <property type="project" value="TreeGrafter"/>
</dbReference>
<accession>A0A3B0ZML4</accession>
<dbReference type="InterPro" id="IPR024403">
    <property type="entry name" value="DHOase_cat"/>
</dbReference>
<reference evidence="3" key="1">
    <citation type="submission" date="2018-06" db="EMBL/GenBank/DDBJ databases">
        <authorList>
            <person name="Zhirakovskaya E."/>
        </authorList>
    </citation>
    <scope>NUCLEOTIDE SEQUENCE</scope>
</reference>
<dbReference type="NCBIfam" id="NF005791">
    <property type="entry name" value="PRK07627.1"/>
    <property type="match status" value="1"/>
</dbReference>
<keyword evidence="3" id="KW-0378">Hydrolase</keyword>
<dbReference type="Gene3D" id="2.30.40.10">
    <property type="entry name" value="Urease, subunit C, domain 1"/>
    <property type="match status" value="1"/>
</dbReference>
<dbReference type="Gene3D" id="3.20.20.140">
    <property type="entry name" value="Metal-dependent hydrolases"/>
    <property type="match status" value="1"/>
</dbReference>
<dbReference type="PANTHER" id="PTHR43668:SF2">
    <property type="entry name" value="ALLANTOINASE"/>
    <property type="match status" value="1"/>
</dbReference>
<dbReference type="PANTHER" id="PTHR43668">
    <property type="entry name" value="ALLANTOINASE"/>
    <property type="match status" value="1"/>
</dbReference>
<dbReference type="GO" id="GO:0046872">
    <property type="term" value="F:metal ion binding"/>
    <property type="evidence" value="ECO:0007669"/>
    <property type="project" value="InterPro"/>
</dbReference>
<dbReference type="AlphaFoldDB" id="A0A3B0ZML4"/>
<protein>
    <submittedName>
        <fullName evidence="3">Dihydroorotase</fullName>
        <ecNumber evidence="3">3.5.2.3</ecNumber>
    </submittedName>
</protein>